<comment type="function">
    <text evidence="11">Catalyzes the dehydration of the S-form of NAD(P)HX at the expense of ADP, which is converted to AMP. Together with NAD(P)HX epimerase, which catalyzes the epimerization of the S- and R-forms, the enzyme allows the repair of both epimers of NAD(P)HX, a damaged form of NAD(P)H that is a result of enzymatic or heat-dependent hydration.</text>
</comment>
<organism evidence="15 16">
    <name type="scientific">Bifidobacterium choloepi</name>
    <dbReference type="NCBI Taxonomy" id="2614131"/>
    <lineage>
        <taxon>Bacteria</taxon>
        <taxon>Bacillati</taxon>
        <taxon>Actinomycetota</taxon>
        <taxon>Actinomycetes</taxon>
        <taxon>Bifidobacteriales</taxon>
        <taxon>Bifidobacteriaceae</taxon>
        <taxon>Bifidobacterium</taxon>
    </lineage>
</organism>
<feature type="domain" description="YjeF N-terminal" evidence="14">
    <location>
        <begin position="29"/>
        <end position="277"/>
    </location>
</feature>
<dbReference type="EMBL" id="VYSG01000001">
    <property type="protein sequence ID" value="NEG69151.1"/>
    <property type="molecule type" value="Genomic_DNA"/>
</dbReference>
<feature type="binding site" evidence="11">
    <location>
        <position position="319"/>
    </location>
    <ligand>
        <name>(6S)-NADPHX</name>
        <dbReference type="ChEBI" id="CHEBI:64076"/>
    </ligand>
</feature>
<dbReference type="Gene3D" id="3.40.50.10260">
    <property type="entry name" value="YjeF N-terminal domain"/>
    <property type="match status" value="1"/>
</dbReference>
<dbReference type="InterPro" id="IPR004443">
    <property type="entry name" value="YjeF_N_dom"/>
</dbReference>
<dbReference type="CDD" id="cd01171">
    <property type="entry name" value="YXKO-related"/>
    <property type="match status" value="1"/>
</dbReference>
<comment type="function">
    <text evidence="8">Bifunctional enzyme that catalyzes the epimerization of the S- and R-forms of NAD(P)HX and the dehydration of the S-form of NAD(P)HX at the expense of ADP, which is converted to AMP. This allows the repair of both epimers of NAD(P)HX, a damaged form of NAD(P)H that is a result of enzymatic or heat-dependent hydration.</text>
</comment>
<dbReference type="GO" id="GO:0005524">
    <property type="term" value="F:ATP binding"/>
    <property type="evidence" value="ECO:0007669"/>
    <property type="project" value="UniProtKB-KW"/>
</dbReference>
<sequence length="642" mass="66591">MAFTESQADSERNGASSTAATERMQTLLYAAWDTAAVRSMEQPLLAQGVPLMTMAAQAAARTVLGVLADKGIDGDDLRVTVLAGAGDNGGDGLYAGAYLAARGYEVTAIATGRTLHASALDRFVQSGGRVWNLDPSSDIPGCPTGFTAGEAGRRLEAAVNYARESHVVLDAMTGIGVTGALRGIPAALASSLGLDGEPPEDIAVPDAQRTTELPIVVAIDTPSGVGVDDGSLPGAYIPADYTVMFGAMKPCAMLPPAAYALGHVTLVDFGFDLDSADPAVEMVNAPFAAEAIRPCQKEDSKYRRGVVGLVTGSDQYPGAAVLTSLAAAHSNIGMVRYMGPSRPQDLVLHALPEAVIGKGRVEAWGVGSGVPSTFDEHQERDEEDADAVQRDLQTSTISALLAHYALSRAEDVLDDEEHDSSRSPERYVTGRFVDGDDLADAERRDEAAFAMPPIVVDAGALDLLPANVPSQVVLTPHAGELARLLTRLGHAMDADDVTARPLYCAKLAARLTGATVLLKGAITIVAGSFGGAMRVLVSGRAPACLATAGAGDVLTGIVAALLAQQDDQIYEDPACVPEIAAAGAYLHGRAAAIASGSDQRGWVRPRLYGAEDDYPLPVTSTGHPIVAGDVIDAIPFVFDELG</sequence>
<dbReference type="GO" id="GO:0046872">
    <property type="term" value="F:metal ion binding"/>
    <property type="evidence" value="ECO:0007669"/>
    <property type="project" value="UniProtKB-KW"/>
</dbReference>
<dbReference type="Proteomes" id="UP000469292">
    <property type="component" value="Unassembled WGS sequence"/>
</dbReference>
<evidence type="ECO:0000256" key="12">
    <source>
        <dbReference type="HAMAP-Rule" id="MF_01966"/>
    </source>
</evidence>
<dbReference type="SUPFAM" id="SSF53613">
    <property type="entry name" value="Ribokinase-like"/>
    <property type="match status" value="1"/>
</dbReference>
<evidence type="ECO:0000256" key="10">
    <source>
        <dbReference type="ARBA" id="ARBA00049209"/>
    </source>
</evidence>
<feature type="domain" description="YjeF C-terminal" evidence="13">
    <location>
        <begin position="284"/>
        <end position="641"/>
    </location>
</feature>
<accession>A0A6I5N5V4</accession>
<dbReference type="InterPro" id="IPR029056">
    <property type="entry name" value="Ribokinase-like"/>
</dbReference>
<keyword evidence="7 11" id="KW-0456">Lyase</keyword>
<evidence type="ECO:0000313" key="16">
    <source>
        <dbReference type="Proteomes" id="UP000469292"/>
    </source>
</evidence>
<dbReference type="Pfam" id="PF01256">
    <property type="entry name" value="Carb_kinase"/>
    <property type="match status" value="1"/>
</dbReference>
<dbReference type="PROSITE" id="PS51383">
    <property type="entry name" value="YJEF_C_3"/>
    <property type="match status" value="1"/>
</dbReference>
<evidence type="ECO:0000256" key="2">
    <source>
        <dbReference type="ARBA" id="ARBA00009524"/>
    </source>
</evidence>
<dbReference type="PROSITE" id="PS51385">
    <property type="entry name" value="YJEF_N"/>
    <property type="match status" value="1"/>
</dbReference>
<keyword evidence="3 11" id="KW-0547">Nucleotide-binding</keyword>
<dbReference type="GO" id="GO:0052855">
    <property type="term" value="F:ADP-dependent NAD(P)H-hydrate dehydratase activity"/>
    <property type="evidence" value="ECO:0007669"/>
    <property type="project" value="UniProtKB-UniRule"/>
</dbReference>
<protein>
    <recommendedName>
        <fullName evidence="11 12">Multifunctional fusion protein</fullName>
    </recommendedName>
    <domain>
        <recommendedName>
            <fullName evidence="11">ADP-dependent (S)-NAD(P)H-hydrate dehydratase</fullName>
            <ecNumber evidence="11">4.2.1.136</ecNumber>
        </recommendedName>
        <alternativeName>
            <fullName evidence="11">ADP-dependent NAD(P)HX dehydratase</fullName>
        </alternativeName>
    </domain>
    <domain>
        <recommendedName>
            <fullName evidence="12">NAD(P)H-hydrate epimerase</fullName>
            <ecNumber evidence="12">5.1.99.6</ecNumber>
        </recommendedName>
        <alternativeName>
            <fullName evidence="12">NAD(P)HX epimerase</fullName>
        </alternativeName>
    </domain>
</protein>
<comment type="cofactor">
    <cofactor evidence="11">
        <name>Mg(2+)</name>
        <dbReference type="ChEBI" id="CHEBI:18420"/>
    </cofactor>
</comment>
<dbReference type="InterPro" id="IPR017953">
    <property type="entry name" value="Carbohydrate_kinase_pred_CS"/>
</dbReference>
<comment type="similarity">
    <text evidence="12">Belongs to the NnrE/AIBP family.</text>
</comment>
<dbReference type="EC" id="4.2.1.136" evidence="11"/>
<evidence type="ECO:0000256" key="7">
    <source>
        <dbReference type="ARBA" id="ARBA00023239"/>
    </source>
</evidence>
<dbReference type="GO" id="GO:0046496">
    <property type="term" value="P:nicotinamide nucleotide metabolic process"/>
    <property type="evidence" value="ECO:0007669"/>
    <property type="project" value="UniProtKB-UniRule"/>
</dbReference>
<feature type="binding site" evidence="11">
    <location>
        <position position="477"/>
    </location>
    <ligand>
        <name>(6S)-NADPHX</name>
        <dbReference type="ChEBI" id="CHEBI:64076"/>
    </ligand>
</feature>
<feature type="binding site" evidence="12">
    <location>
        <position position="170"/>
    </location>
    <ligand>
        <name>K(+)</name>
        <dbReference type="ChEBI" id="CHEBI:29103"/>
    </ligand>
</feature>
<evidence type="ECO:0000313" key="15">
    <source>
        <dbReference type="EMBL" id="NEG69151.1"/>
    </source>
</evidence>
<feature type="binding site" evidence="12">
    <location>
        <begin position="174"/>
        <end position="180"/>
    </location>
    <ligand>
        <name>(6S)-NADPHX</name>
        <dbReference type="ChEBI" id="CHEBI:64076"/>
    </ligand>
</feature>
<comment type="function">
    <text evidence="12">Catalyzes the epimerization of the S- and R-forms of NAD(P)HX, a damaged form of NAD(P)H that is a result of enzymatic or heat-dependent hydration. This is a prerequisite for the S-specific NAD(P)H-hydrate dehydratase to allow the repair of both epimers of NAD(P)HX.</text>
</comment>
<dbReference type="EC" id="5.1.99.6" evidence="12"/>
<name>A0A6I5N5V4_9BIFI</name>
<dbReference type="Pfam" id="PF03853">
    <property type="entry name" value="YjeF_N"/>
    <property type="match status" value="1"/>
</dbReference>
<comment type="similarity">
    <text evidence="1">In the N-terminal section; belongs to the NnrE/AIBP family.</text>
</comment>
<dbReference type="HAMAP" id="MF_01966">
    <property type="entry name" value="NADHX_epimerase"/>
    <property type="match status" value="1"/>
</dbReference>
<evidence type="ECO:0000256" key="6">
    <source>
        <dbReference type="ARBA" id="ARBA00023027"/>
    </source>
</evidence>
<feature type="binding site" evidence="12">
    <location>
        <position position="88"/>
    </location>
    <ligand>
        <name>K(+)</name>
        <dbReference type="ChEBI" id="CHEBI:29103"/>
    </ligand>
</feature>
<comment type="cofactor">
    <cofactor evidence="12">
        <name>K(+)</name>
        <dbReference type="ChEBI" id="CHEBI:29103"/>
    </cofactor>
    <text evidence="12">Binds 1 potassium ion per subunit.</text>
</comment>
<dbReference type="PROSITE" id="PS01050">
    <property type="entry name" value="YJEF_C_2"/>
    <property type="match status" value="1"/>
</dbReference>
<keyword evidence="5 11" id="KW-0521">NADP</keyword>
<dbReference type="HAMAP" id="MF_01965">
    <property type="entry name" value="NADHX_dehydratase"/>
    <property type="match status" value="1"/>
</dbReference>
<comment type="similarity">
    <text evidence="2">In the C-terminal section; belongs to the NnrD/CARKD family.</text>
</comment>
<dbReference type="GO" id="GO:0110051">
    <property type="term" value="P:metabolite repair"/>
    <property type="evidence" value="ECO:0007669"/>
    <property type="project" value="TreeGrafter"/>
</dbReference>
<gene>
    <name evidence="11" type="primary">nnrD</name>
    <name evidence="12" type="synonym">nnrE</name>
    <name evidence="15" type="ORF">F6S87_00615</name>
</gene>
<reference evidence="15 16" key="1">
    <citation type="submission" date="2019-09" db="EMBL/GenBank/DDBJ databases">
        <title>Phylogenetic characterization of a novel taxon of the genus Bifidobacterium: Bifidobacterium choloepi sp. nov.</title>
        <authorList>
            <person name="Modesto M."/>
            <person name="Satti M."/>
        </authorList>
    </citation>
    <scope>NUCLEOTIDE SEQUENCE [LARGE SCALE GENOMIC DNA]</scope>
    <source>
        <strain evidence="15 16">BRDM6</strain>
    </source>
</reference>
<feature type="binding site" evidence="12">
    <location>
        <position position="223"/>
    </location>
    <ligand>
        <name>K(+)</name>
        <dbReference type="ChEBI" id="CHEBI:29103"/>
    </ligand>
</feature>
<evidence type="ECO:0000259" key="13">
    <source>
        <dbReference type="PROSITE" id="PS51383"/>
    </source>
</evidence>
<dbReference type="InterPro" id="IPR036652">
    <property type="entry name" value="YjeF_N_dom_sf"/>
</dbReference>
<evidence type="ECO:0000259" key="14">
    <source>
        <dbReference type="PROSITE" id="PS51385"/>
    </source>
</evidence>
<comment type="caution">
    <text evidence="15">The sequence shown here is derived from an EMBL/GenBank/DDBJ whole genome shotgun (WGS) entry which is preliminary data.</text>
</comment>
<keyword evidence="12" id="KW-0413">Isomerase</keyword>
<feature type="binding site" evidence="12">
    <location>
        <begin position="87"/>
        <end position="91"/>
    </location>
    <ligand>
        <name>(6S)-NADPHX</name>
        <dbReference type="ChEBI" id="CHEBI:64076"/>
    </ligand>
</feature>
<evidence type="ECO:0000256" key="9">
    <source>
        <dbReference type="ARBA" id="ARBA00048238"/>
    </source>
</evidence>
<evidence type="ECO:0000256" key="3">
    <source>
        <dbReference type="ARBA" id="ARBA00022741"/>
    </source>
</evidence>
<proteinExistence type="inferred from homology"/>
<dbReference type="Gene3D" id="3.40.1190.20">
    <property type="match status" value="1"/>
</dbReference>
<dbReference type="AlphaFoldDB" id="A0A6I5N5V4"/>
<keyword evidence="4 11" id="KW-0067">ATP-binding</keyword>
<dbReference type="PANTHER" id="PTHR12592:SF0">
    <property type="entry name" value="ATP-DEPENDENT (S)-NAD(P)H-HYDRATE DEHYDRATASE"/>
    <property type="match status" value="1"/>
</dbReference>
<comment type="catalytic activity">
    <reaction evidence="10 11">
        <text>(6S)-NADPHX + ADP = AMP + phosphate + NADPH + H(+)</text>
        <dbReference type="Rhea" id="RHEA:32235"/>
        <dbReference type="ChEBI" id="CHEBI:15378"/>
        <dbReference type="ChEBI" id="CHEBI:43474"/>
        <dbReference type="ChEBI" id="CHEBI:57783"/>
        <dbReference type="ChEBI" id="CHEBI:64076"/>
        <dbReference type="ChEBI" id="CHEBI:456215"/>
        <dbReference type="ChEBI" id="CHEBI:456216"/>
        <dbReference type="EC" id="4.2.1.136"/>
    </reaction>
</comment>
<comment type="catalytic activity">
    <reaction evidence="9 11">
        <text>(6S)-NADHX + ADP = AMP + phosphate + NADH + H(+)</text>
        <dbReference type="Rhea" id="RHEA:32223"/>
        <dbReference type="ChEBI" id="CHEBI:15378"/>
        <dbReference type="ChEBI" id="CHEBI:43474"/>
        <dbReference type="ChEBI" id="CHEBI:57945"/>
        <dbReference type="ChEBI" id="CHEBI:64074"/>
        <dbReference type="ChEBI" id="CHEBI:456215"/>
        <dbReference type="ChEBI" id="CHEBI:456216"/>
        <dbReference type="EC" id="4.2.1.136"/>
    </reaction>
</comment>
<keyword evidence="6 11" id="KW-0520">NAD</keyword>
<comment type="similarity">
    <text evidence="11">Belongs to the NnrD/CARKD family.</text>
</comment>
<evidence type="ECO:0000256" key="5">
    <source>
        <dbReference type="ARBA" id="ARBA00022857"/>
    </source>
</evidence>
<feature type="binding site" evidence="11">
    <location>
        <position position="552"/>
    </location>
    <ligand>
        <name>(6S)-NADPHX</name>
        <dbReference type="ChEBI" id="CHEBI:64076"/>
    </ligand>
</feature>
<evidence type="ECO:0000256" key="1">
    <source>
        <dbReference type="ARBA" id="ARBA00006001"/>
    </source>
</evidence>
<dbReference type="SUPFAM" id="SSF64153">
    <property type="entry name" value="YjeF N-terminal domain-like"/>
    <property type="match status" value="1"/>
</dbReference>
<dbReference type="PANTHER" id="PTHR12592">
    <property type="entry name" value="ATP-DEPENDENT (S)-NAD(P)H-HYDRATE DEHYDRATASE FAMILY MEMBER"/>
    <property type="match status" value="1"/>
</dbReference>
<evidence type="ECO:0000256" key="4">
    <source>
        <dbReference type="ARBA" id="ARBA00022840"/>
    </source>
</evidence>
<dbReference type="InterPro" id="IPR000631">
    <property type="entry name" value="CARKD"/>
</dbReference>
<dbReference type="GO" id="GO:0052856">
    <property type="term" value="F:NAD(P)HX epimerase activity"/>
    <property type="evidence" value="ECO:0007669"/>
    <property type="project" value="UniProtKB-UniRule"/>
</dbReference>
<comment type="catalytic activity">
    <reaction evidence="12">
        <text>(6R)-NADPHX = (6S)-NADPHX</text>
        <dbReference type="Rhea" id="RHEA:32227"/>
        <dbReference type="ChEBI" id="CHEBI:64076"/>
        <dbReference type="ChEBI" id="CHEBI:64077"/>
        <dbReference type="EC" id="5.1.99.6"/>
    </reaction>
</comment>
<evidence type="ECO:0000256" key="8">
    <source>
        <dbReference type="ARBA" id="ARBA00025153"/>
    </source>
</evidence>
<evidence type="ECO:0000256" key="11">
    <source>
        <dbReference type="HAMAP-Rule" id="MF_01965"/>
    </source>
</evidence>
<feature type="binding site" evidence="11">
    <location>
        <begin position="519"/>
        <end position="523"/>
    </location>
    <ligand>
        <name>AMP</name>
        <dbReference type="ChEBI" id="CHEBI:456215"/>
    </ligand>
</feature>
<keyword evidence="12" id="KW-0630">Potassium</keyword>
<comment type="caution">
    <text evidence="11">Lacks conserved residue(s) required for the propagation of feature annotation.</text>
</comment>
<comment type="catalytic activity">
    <reaction evidence="12">
        <text>(6R)-NADHX = (6S)-NADHX</text>
        <dbReference type="Rhea" id="RHEA:32215"/>
        <dbReference type="ChEBI" id="CHEBI:64074"/>
        <dbReference type="ChEBI" id="CHEBI:64075"/>
        <dbReference type="EC" id="5.1.99.6"/>
    </reaction>
</comment>
<comment type="subunit">
    <text evidence="11">Homotetramer.</text>
</comment>
<feature type="binding site" evidence="11">
    <location>
        <position position="551"/>
    </location>
    <ligand>
        <name>AMP</name>
        <dbReference type="ChEBI" id="CHEBI:456215"/>
    </ligand>
</feature>
<keyword evidence="12" id="KW-0479">Metal-binding</keyword>
<feature type="binding site" evidence="12">
    <location>
        <position position="220"/>
    </location>
    <ligand>
        <name>(6S)-NADPHX</name>
        <dbReference type="ChEBI" id="CHEBI:64076"/>
    </ligand>
</feature>
<keyword evidence="16" id="KW-1185">Reference proteome</keyword>